<evidence type="ECO:0000313" key="4">
    <source>
        <dbReference type="Proteomes" id="UP000187455"/>
    </source>
</evidence>
<dbReference type="AlphaFoldDB" id="A0A1R0H9A4"/>
<evidence type="ECO:0000313" key="3">
    <source>
        <dbReference type="EMBL" id="OLY85703.1"/>
    </source>
</evidence>
<protein>
    <submittedName>
        <fullName evidence="3">Uncharacterized protein</fullName>
    </submittedName>
</protein>
<accession>A0A1R0H9A4</accession>
<comment type="caution">
    <text evidence="3">The sequence shown here is derived from an EMBL/GenBank/DDBJ whole genome shotgun (WGS) entry which is preliminary data.</text>
</comment>
<dbReference type="Proteomes" id="UP000187455">
    <property type="component" value="Unassembled WGS sequence"/>
</dbReference>
<feature type="coiled-coil region" evidence="1">
    <location>
        <begin position="329"/>
        <end position="356"/>
    </location>
</feature>
<evidence type="ECO:0000256" key="1">
    <source>
        <dbReference type="SAM" id="Coils"/>
    </source>
</evidence>
<keyword evidence="4" id="KW-1185">Reference proteome</keyword>
<reference evidence="3 4" key="1">
    <citation type="journal article" date="2016" name="Mol. Biol. Evol.">
        <title>Genome-Wide Survey of Gut Fungi (Harpellales) Reveals the First Horizontally Transferred Ubiquitin Gene from a Mosquito Host.</title>
        <authorList>
            <person name="Wang Y."/>
            <person name="White M.M."/>
            <person name="Kvist S."/>
            <person name="Moncalvo J.M."/>
        </authorList>
    </citation>
    <scope>NUCLEOTIDE SEQUENCE [LARGE SCALE GENOMIC DNA]</scope>
    <source>
        <strain evidence="3 4">ALG-7-W6</strain>
    </source>
</reference>
<keyword evidence="1" id="KW-0175">Coiled coil</keyword>
<sequence>MDKSGVETTPEANILDFRRRSAALIKNPSTAKFKSIKRSSKVDLSNSPQLKKTKSQTPINSPHGSSSEHIKKSLFRSNRPFVNNSPRKFIPAPKFHIKPNPISKETDLNTFSFSPSRNGCKSPLSPNTSSPTIFVGQAKLSEIQNAWEAQFLQPVLNQLDRTISSHDKFCSELDDKSKEHASLILKLDSQVKLNQNINKKFALLSRDFEDATRECQNQSKVIDQLKEKNKDLISKSIYSNKQNKALWTSRLKSWSELKATIPGVDSFISREYNPIDIIEPLYSENPFNNSPEKQFSQPFFDKIWDSIYHDFSSLVYKLDELTKSSISKYIKLEQSLKKLESENSKLSKDLELSLSQNQTLKLSLESEKNKSFHLSELLDGANSKLSEWDSGLHFPPFTENNQSNHLKSHKRGKSLHKEIKDNVEGKDLSRKEKIIKNPLPHASSNNSDSDTIGSINSESNVLISLNLGENPGSSVSQYRKNLFLSSENPHSTCAKLAISYPSCDLTSQNSSSTTNYNDSKELNCPSTTNISHTLITNDVLDTCNLYSYNNFKKKANIDSVIGHDSVIKFLESKIASQSETITSLENQISDLNSHSNDLRYPKLKTGKETLKNKEIDVISPKLATEKKRVHDRIYSHTDRKYQINSILPNNSRCPSNAKSNIKDSVEKLSNSLISSSYAHSHNPGPDQPRYENFYENKNLKNNVQSAHVDNLAITKTQNSECSGEFGIRNRRNGFSQYSYQDLEHVSLDPAESESESITIRPSLWRFKKEYFAMNKLKMDQQDSLYEEDDDFTQR</sequence>
<dbReference type="EMBL" id="LSSL01000024">
    <property type="protein sequence ID" value="OLY85703.1"/>
    <property type="molecule type" value="Genomic_DNA"/>
</dbReference>
<feature type="coiled-coil region" evidence="1">
    <location>
        <begin position="208"/>
        <end position="235"/>
    </location>
</feature>
<feature type="coiled-coil region" evidence="1">
    <location>
        <begin position="567"/>
        <end position="594"/>
    </location>
</feature>
<feature type="compositionally biased region" description="Polar residues" evidence="2">
    <location>
        <begin position="42"/>
        <end position="65"/>
    </location>
</feature>
<name>A0A1R0H9A4_9FUNG</name>
<dbReference type="OrthoDB" id="5765732at2759"/>
<feature type="region of interest" description="Disordered" evidence="2">
    <location>
        <begin position="31"/>
        <end position="87"/>
    </location>
</feature>
<evidence type="ECO:0000256" key="2">
    <source>
        <dbReference type="SAM" id="MobiDB-lite"/>
    </source>
</evidence>
<gene>
    <name evidence="3" type="ORF">AYI68_g101</name>
</gene>
<proteinExistence type="predicted"/>
<organism evidence="3 4">
    <name type="scientific">Smittium mucronatum</name>
    <dbReference type="NCBI Taxonomy" id="133383"/>
    <lineage>
        <taxon>Eukaryota</taxon>
        <taxon>Fungi</taxon>
        <taxon>Fungi incertae sedis</taxon>
        <taxon>Zoopagomycota</taxon>
        <taxon>Kickxellomycotina</taxon>
        <taxon>Harpellomycetes</taxon>
        <taxon>Harpellales</taxon>
        <taxon>Legeriomycetaceae</taxon>
        <taxon>Smittium</taxon>
    </lineage>
</organism>